<comment type="similarity">
    <text evidence="3">Belongs to the EROs family.</text>
</comment>
<evidence type="ECO:0000256" key="12">
    <source>
        <dbReference type="ARBA" id="ARBA00023136"/>
    </source>
</evidence>
<evidence type="ECO:0000256" key="3">
    <source>
        <dbReference type="ARBA" id="ARBA00008277"/>
    </source>
</evidence>
<proteinExistence type="inferred from homology"/>
<dbReference type="InterPro" id="IPR037192">
    <property type="entry name" value="ERO1-like_sf"/>
</dbReference>
<keyword evidence="11" id="KW-0560">Oxidoreductase</keyword>
<evidence type="ECO:0000256" key="5">
    <source>
        <dbReference type="ARBA" id="ARBA00022448"/>
    </source>
</evidence>
<dbReference type="GO" id="GO:0071949">
    <property type="term" value="F:FAD binding"/>
    <property type="evidence" value="ECO:0007669"/>
    <property type="project" value="InterPro"/>
</dbReference>
<evidence type="ECO:0000256" key="14">
    <source>
        <dbReference type="ARBA" id="ARBA00023180"/>
    </source>
</evidence>
<keyword evidence="15" id="KW-0676">Redox-active center</keyword>
<evidence type="ECO:0000256" key="15">
    <source>
        <dbReference type="ARBA" id="ARBA00023284"/>
    </source>
</evidence>
<dbReference type="GO" id="GO:0034975">
    <property type="term" value="P:protein folding in endoplasmic reticulum"/>
    <property type="evidence" value="ECO:0007669"/>
    <property type="project" value="InterPro"/>
</dbReference>
<evidence type="ECO:0000256" key="11">
    <source>
        <dbReference type="ARBA" id="ARBA00023002"/>
    </source>
</evidence>
<keyword evidence="8" id="KW-0256">Endoplasmic reticulum</keyword>
<dbReference type="GO" id="GO:0016972">
    <property type="term" value="F:thiol oxidase activity"/>
    <property type="evidence" value="ECO:0007669"/>
    <property type="project" value="InterPro"/>
</dbReference>
<evidence type="ECO:0000256" key="4">
    <source>
        <dbReference type="ARBA" id="ARBA00011802"/>
    </source>
</evidence>
<evidence type="ECO:0000256" key="10">
    <source>
        <dbReference type="ARBA" id="ARBA00022982"/>
    </source>
</evidence>
<evidence type="ECO:0000256" key="9">
    <source>
        <dbReference type="ARBA" id="ARBA00022827"/>
    </source>
</evidence>
<keyword evidence="14" id="KW-0325">Glycoprotein</keyword>
<keyword evidence="12" id="KW-0472">Membrane</keyword>
<dbReference type="AlphaFoldDB" id="A0A9W7DPG1"/>
<sequence>MDCVHCDRCRLWGKVQTTGYGTALKVLFEEDLTQLDVSKIELVALINTFDRVSRTVESINRFKKMYDEAMYDEESIYTTTGSELDENFPPVQEAQEAQEAQEDQKETRENEPKEAHSPANPKQSELSENPYNGEIKFPPKREDGIFGPGGITGSFKEELNVVYEAFRFMMHSYIIFPKIVYNWAVLQFAYAWNAFVGHVPEQFDFDQLYDVRV</sequence>
<dbReference type="GO" id="GO:0015035">
    <property type="term" value="F:protein-disulfide reductase activity"/>
    <property type="evidence" value="ECO:0007669"/>
    <property type="project" value="InterPro"/>
</dbReference>
<reference evidence="17" key="1">
    <citation type="submission" date="2023-04" db="EMBL/GenBank/DDBJ databases">
        <title>Ambrosiozyma monospora NBRC 1965.</title>
        <authorList>
            <person name="Ichikawa N."/>
            <person name="Sato H."/>
            <person name="Tonouchi N."/>
        </authorList>
    </citation>
    <scope>NUCLEOTIDE SEQUENCE</scope>
    <source>
        <strain evidence="17">NBRC 1965</strain>
    </source>
</reference>
<evidence type="ECO:0000256" key="8">
    <source>
        <dbReference type="ARBA" id="ARBA00022824"/>
    </source>
</evidence>
<dbReference type="Proteomes" id="UP001165063">
    <property type="component" value="Unassembled WGS sequence"/>
</dbReference>
<dbReference type="SUPFAM" id="SSF110019">
    <property type="entry name" value="ERO1-like"/>
    <property type="match status" value="1"/>
</dbReference>
<keyword evidence="18" id="KW-1185">Reference proteome</keyword>
<comment type="subcellular location">
    <subcellularLocation>
        <location evidence="2">Endoplasmic reticulum membrane</location>
        <topology evidence="2">Peripheral membrane protein</topology>
        <orientation evidence="2">Lumenal side</orientation>
    </subcellularLocation>
</comment>
<evidence type="ECO:0000313" key="17">
    <source>
        <dbReference type="EMBL" id="GMG56502.1"/>
    </source>
</evidence>
<keyword evidence="13" id="KW-1015">Disulfide bond</keyword>
<name>A0A9W7DPG1_AMBMO</name>
<feature type="compositionally biased region" description="Polar residues" evidence="16">
    <location>
        <begin position="120"/>
        <end position="130"/>
    </location>
</feature>
<keyword evidence="6" id="KW-0285">Flavoprotein</keyword>
<keyword evidence="7" id="KW-0732">Signal</keyword>
<evidence type="ECO:0000256" key="2">
    <source>
        <dbReference type="ARBA" id="ARBA00004367"/>
    </source>
</evidence>
<dbReference type="PANTHER" id="PTHR12613:SF0">
    <property type="entry name" value="ERO1-LIKE PROTEIN"/>
    <property type="match status" value="1"/>
</dbReference>
<evidence type="ECO:0000256" key="6">
    <source>
        <dbReference type="ARBA" id="ARBA00022630"/>
    </source>
</evidence>
<evidence type="ECO:0000256" key="1">
    <source>
        <dbReference type="ARBA" id="ARBA00001974"/>
    </source>
</evidence>
<dbReference type="PANTHER" id="PTHR12613">
    <property type="entry name" value="ERO1-RELATED"/>
    <property type="match status" value="1"/>
</dbReference>
<dbReference type="GO" id="GO:0005789">
    <property type="term" value="C:endoplasmic reticulum membrane"/>
    <property type="evidence" value="ECO:0007669"/>
    <property type="project" value="UniProtKB-SubCell"/>
</dbReference>
<evidence type="ECO:0000256" key="16">
    <source>
        <dbReference type="SAM" id="MobiDB-lite"/>
    </source>
</evidence>
<dbReference type="InterPro" id="IPR007266">
    <property type="entry name" value="Ero1"/>
</dbReference>
<keyword evidence="9" id="KW-0274">FAD</keyword>
<evidence type="ECO:0000256" key="7">
    <source>
        <dbReference type="ARBA" id="ARBA00022729"/>
    </source>
</evidence>
<keyword evidence="10" id="KW-0249">Electron transport</keyword>
<comment type="subunit">
    <text evidence="4">May function both as a monomer and a homodimer.</text>
</comment>
<feature type="compositionally biased region" description="Basic and acidic residues" evidence="16">
    <location>
        <begin position="102"/>
        <end position="116"/>
    </location>
</feature>
<feature type="region of interest" description="Disordered" evidence="16">
    <location>
        <begin position="91"/>
        <end position="143"/>
    </location>
</feature>
<comment type="cofactor">
    <cofactor evidence="1">
        <name>FAD</name>
        <dbReference type="ChEBI" id="CHEBI:57692"/>
    </cofactor>
</comment>
<dbReference type="Pfam" id="PF04137">
    <property type="entry name" value="ERO1"/>
    <property type="match status" value="1"/>
</dbReference>
<comment type="caution">
    <text evidence="17">The sequence shown here is derived from an EMBL/GenBank/DDBJ whole genome shotgun (WGS) entry which is preliminary data.</text>
</comment>
<evidence type="ECO:0000313" key="18">
    <source>
        <dbReference type="Proteomes" id="UP001165063"/>
    </source>
</evidence>
<gene>
    <name evidence="17" type="ORF">Amon01_000856900</name>
</gene>
<dbReference type="OrthoDB" id="269384at2759"/>
<keyword evidence="5" id="KW-0813">Transport</keyword>
<accession>A0A9W7DPG1</accession>
<evidence type="ECO:0000256" key="13">
    <source>
        <dbReference type="ARBA" id="ARBA00023157"/>
    </source>
</evidence>
<protein>
    <submittedName>
        <fullName evidence="17">Unnamed protein product</fullName>
    </submittedName>
</protein>
<dbReference type="EMBL" id="BSXU01007725">
    <property type="protein sequence ID" value="GMG56502.1"/>
    <property type="molecule type" value="Genomic_DNA"/>
</dbReference>
<organism evidence="17 18">
    <name type="scientific">Ambrosiozyma monospora</name>
    <name type="common">Yeast</name>
    <name type="synonym">Endomycopsis monosporus</name>
    <dbReference type="NCBI Taxonomy" id="43982"/>
    <lineage>
        <taxon>Eukaryota</taxon>
        <taxon>Fungi</taxon>
        <taxon>Dikarya</taxon>
        <taxon>Ascomycota</taxon>
        <taxon>Saccharomycotina</taxon>
        <taxon>Pichiomycetes</taxon>
        <taxon>Pichiales</taxon>
        <taxon>Pichiaceae</taxon>
        <taxon>Ambrosiozyma</taxon>
    </lineage>
</organism>